<accession>G6EJX2</accession>
<reference evidence="1 2" key="1">
    <citation type="journal article" date="2012" name="J. Bacteriol.">
        <title>Genome sequence of benzo(a)pyrene-degrading bacterium Novosphingobium pentaromativorans US6-1.</title>
        <authorList>
            <person name="Luo Y.R."/>
            <person name="Kang S.G."/>
            <person name="Kim S.J."/>
            <person name="Kim M.R."/>
            <person name="Li N."/>
            <person name="Lee J.H."/>
            <person name="Kwon K.K."/>
        </authorList>
    </citation>
    <scope>NUCLEOTIDE SEQUENCE [LARGE SCALE GENOMIC DNA]</scope>
    <source>
        <strain evidence="1 2">US6-1</strain>
    </source>
</reference>
<evidence type="ECO:0000313" key="2">
    <source>
        <dbReference type="Proteomes" id="UP000004030"/>
    </source>
</evidence>
<dbReference type="Pfam" id="PF13350">
    <property type="entry name" value="Y_phosphatase3"/>
    <property type="match status" value="1"/>
</dbReference>
<evidence type="ECO:0000313" key="1">
    <source>
        <dbReference type="EMBL" id="EHJ58374.1"/>
    </source>
</evidence>
<dbReference type="EMBL" id="AGFM01000083">
    <property type="protein sequence ID" value="EHJ58374.1"/>
    <property type="molecule type" value="Genomic_DNA"/>
</dbReference>
<dbReference type="eggNOG" id="COG2365">
    <property type="taxonomic scope" value="Bacteria"/>
</dbReference>
<dbReference type="InterPro" id="IPR026893">
    <property type="entry name" value="Tyr/Ser_Pase_IphP-type"/>
</dbReference>
<dbReference type="RefSeq" id="WP_007015550.1">
    <property type="nucleotide sequence ID" value="NZ_AGFM01000083.1"/>
</dbReference>
<gene>
    <name evidence="1" type="ORF">NSU_4643</name>
</gene>
<dbReference type="PATRIC" id="fig|1088721.3.peg.4565"/>
<comment type="caution">
    <text evidence="1">The sequence shown here is derived from an EMBL/GenBank/DDBJ whole genome shotgun (WGS) entry which is preliminary data.</text>
</comment>
<dbReference type="InterPro" id="IPR029021">
    <property type="entry name" value="Prot-tyrosine_phosphatase-like"/>
</dbReference>
<dbReference type="Gene3D" id="3.90.190.10">
    <property type="entry name" value="Protein tyrosine phosphatase superfamily"/>
    <property type="match status" value="1"/>
</dbReference>
<name>G6EJX2_9SPHN</name>
<keyword evidence="2" id="KW-1185">Reference proteome</keyword>
<dbReference type="SUPFAM" id="SSF52799">
    <property type="entry name" value="(Phosphotyrosine protein) phosphatases II"/>
    <property type="match status" value="1"/>
</dbReference>
<sequence>MGPNNRPYFLLRDTTDSSVTRVAERLVPLKLGPNFRDIGGYAGTGGRHVRWGLIYRAGATPMLSAQDQTPVNGFHLKLLFAALPRK</sequence>
<dbReference type="Proteomes" id="UP000004030">
    <property type="component" value="Unassembled WGS sequence"/>
</dbReference>
<proteinExistence type="predicted"/>
<dbReference type="GO" id="GO:0004721">
    <property type="term" value="F:phosphoprotein phosphatase activity"/>
    <property type="evidence" value="ECO:0007669"/>
    <property type="project" value="InterPro"/>
</dbReference>
<protein>
    <submittedName>
        <fullName evidence="1">Protein tyrosine/serine phosphatase</fullName>
    </submittedName>
</protein>
<organism evidence="1 2">
    <name type="scientific">Novosphingobium pentaromativorans US6-1</name>
    <dbReference type="NCBI Taxonomy" id="1088721"/>
    <lineage>
        <taxon>Bacteria</taxon>
        <taxon>Pseudomonadati</taxon>
        <taxon>Pseudomonadota</taxon>
        <taxon>Alphaproteobacteria</taxon>
        <taxon>Sphingomonadales</taxon>
        <taxon>Sphingomonadaceae</taxon>
        <taxon>Novosphingobium</taxon>
    </lineage>
</organism>
<dbReference type="AlphaFoldDB" id="G6EJX2"/>